<name>A0A6J5QNV7_9CAUD</name>
<evidence type="ECO:0000313" key="3">
    <source>
        <dbReference type="EMBL" id="CAB4215900.1"/>
    </source>
</evidence>
<dbReference type="InterPro" id="IPR019094">
    <property type="entry name" value="Phage_SP-beta_YorD"/>
</dbReference>
<gene>
    <name evidence="2" type="ORF">UFOVP1109_43</name>
    <name evidence="3" type="ORF">UFOVP1473_26</name>
    <name evidence="4" type="ORF">UFOVP1560_34</name>
</gene>
<organism evidence="2">
    <name type="scientific">uncultured Caudovirales phage</name>
    <dbReference type="NCBI Taxonomy" id="2100421"/>
    <lineage>
        <taxon>Viruses</taxon>
        <taxon>Duplodnaviria</taxon>
        <taxon>Heunggongvirae</taxon>
        <taxon>Uroviricota</taxon>
        <taxon>Caudoviricetes</taxon>
        <taxon>Peduoviridae</taxon>
        <taxon>Maltschvirus</taxon>
        <taxon>Maltschvirus maltsch</taxon>
    </lineage>
</organism>
<dbReference type="EMBL" id="LR797056">
    <property type="protein sequence ID" value="CAB4184237.1"/>
    <property type="molecule type" value="Genomic_DNA"/>
</dbReference>
<evidence type="ECO:0000313" key="4">
    <source>
        <dbReference type="EMBL" id="CAB5230117.1"/>
    </source>
</evidence>
<reference evidence="2" key="1">
    <citation type="submission" date="2020-05" db="EMBL/GenBank/DDBJ databases">
        <authorList>
            <person name="Chiriac C."/>
            <person name="Salcher M."/>
            <person name="Ghai R."/>
            <person name="Kavagutti S V."/>
        </authorList>
    </citation>
    <scope>NUCLEOTIDE SEQUENCE</scope>
</reference>
<proteinExistence type="predicted"/>
<dbReference type="SUPFAM" id="SSF159865">
    <property type="entry name" value="XkdW-like"/>
    <property type="match status" value="1"/>
</dbReference>
<protein>
    <submittedName>
        <fullName evidence="2">Bacteriophage SP-beta, YorD</fullName>
    </submittedName>
</protein>
<sequence length="59" mass="6511">MTLCEKIMHIYPALTIADLDTITGTIHLQNDGNGDYIKEWANSNPRPSLEQLAALDGKV</sequence>
<dbReference type="Pfam" id="PF09636">
    <property type="entry name" value="XkdW"/>
    <property type="match status" value="1"/>
</dbReference>
<evidence type="ECO:0000313" key="2">
    <source>
        <dbReference type="EMBL" id="CAB4184237.1"/>
    </source>
</evidence>
<dbReference type="EMBL" id="LR797433">
    <property type="protein sequence ID" value="CAB4215900.1"/>
    <property type="molecule type" value="Genomic_DNA"/>
</dbReference>
<feature type="domain" description="Bacteriophage SP-beta YorD" evidence="1">
    <location>
        <begin position="28"/>
        <end position="55"/>
    </location>
</feature>
<accession>A0A6J5QNV7</accession>
<evidence type="ECO:0000259" key="1">
    <source>
        <dbReference type="Pfam" id="PF09636"/>
    </source>
</evidence>
<dbReference type="EMBL" id="LR798410">
    <property type="protein sequence ID" value="CAB5230117.1"/>
    <property type="molecule type" value="Genomic_DNA"/>
</dbReference>
<dbReference type="InterPro" id="IPR035950">
    <property type="entry name" value="XkdW-like_sf"/>
</dbReference>
<dbReference type="Gene3D" id="3.30.56.60">
    <property type="entry name" value="XkdW-like"/>
    <property type="match status" value="1"/>
</dbReference>